<accession>A0ABX7MRI9</accession>
<dbReference type="Pfam" id="PF07589">
    <property type="entry name" value="PEP-CTERM"/>
    <property type="match status" value="1"/>
</dbReference>
<keyword evidence="1" id="KW-0732">Signal</keyword>
<proteinExistence type="predicted"/>
<organism evidence="3 4">
    <name type="scientific">Marinobacter salinisoli</name>
    <dbReference type="NCBI Taxonomy" id="2769486"/>
    <lineage>
        <taxon>Bacteria</taxon>
        <taxon>Pseudomonadati</taxon>
        <taxon>Pseudomonadota</taxon>
        <taxon>Gammaproteobacteria</taxon>
        <taxon>Pseudomonadales</taxon>
        <taxon>Marinobacteraceae</taxon>
        <taxon>Marinobacter</taxon>
    </lineage>
</organism>
<feature type="signal peptide" evidence="1">
    <location>
        <begin position="1"/>
        <end position="23"/>
    </location>
</feature>
<keyword evidence="4" id="KW-1185">Reference proteome</keyword>
<dbReference type="EMBL" id="CP071247">
    <property type="protein sequence ID" value="QSP94808.1"/>
    <property type="molecule type" value="Genomic_DNA"/>
</dbReference>
<evidence type="ECO:0000256" key="1">
    <source>
        <dbReference type="SAM" id="SignalP"/>
    </source>
</evidence>
<dbReference type="Proteomes" id="UP000663555">
    <property type="component" value="Chromosome"/>
</dbReference>
<evidence type="ECO:0000313" key="4">
    <source>
        <dbReference type="Proteomes" id="UP000663555"/>
    </source>
</evidence>
<name>A0ABX7MRI9_9GAMM</name>
<gene>
    <name evidence="3" type="ORF">LPB19_16810</name>
</gene>
<evidence type="ECO:0000313" key="3">
    <source>
        <dbReference type="EMBL" id="QSP94808.1"/>
    </source>
</evidence>
<feature type="chain" id="PRO_5045344293" evidence="1">
    <location>
        <begin position="24"/>
        <end position="254"/>
    </location>
</feature>
<protein>
    <submittedName>
        <fullName evidence="3">PEP-CTERM sorting domain-containing protein</fullName>
    </submittedName>
</protein>
<feature type="domain" description="Ice-binding protein C-terminal" evidence="2">
    <location>
        <begin position="229"/>
        <end position="250"/>
    </location>
</feature>
<evidence type="ECO:0000259" key="2">
    <source>
        <dbReference type="Pfam" id="PF07589"/>
    </source>
</evidence>
<reference evidence="3 4" key="1">
    <citation type="submission" date="2021-03" db="EMBL/GenBank/DDBJ databases">
        <title>Genome sequencing of Marinobacter sp. LPB0319.</title>
        <authorList>
            <person name="Kim J."/>
        </authorList>
    </citation>
    <scope>NUCLEOTIDE SEQUENCE [LARGE SCALE GENOMIC DNA]</scope>
    <source>
        <strain evidence="3 4">LPB0319</strain>
    </source>
</reference>
<dbReference type="InterPro" id="IPR013424">
    <property type="entry name" value="Ice-binding_C"/>
</dbReference>
<dbReference type="NCBIfam" id="TIGR02595">
    <property type="entry name" value="PEP_CTERM"/>
    <property type="match status" value="1"/>
</dbReference>
<sequence length="254" mass="27086">MQQLKRALALSSLLALGATSANATMIIFDGNNGGTPKMGIVETATAANSGNPDRYGMVLEFNDFDVYGGRSVGDNLNTGSFLRGDILLTTVDQDLSPNHGGLGVCSESPTCAGDSDSFSSNFGSDPGKDEVLFFDFMSAVTVDTFWLNGDHRETVDGVLGGDIKNSANALFNVYVSSDKSTYMNIFPDQVQPTDLEYIATGQTMSYQYWAIAASGWDPHSSYVEAISYVPEPAALSLLGLGLLGLSVRRRRSKA</sequence>